<dbReference type="RefSeq" id="XP_058333130.1">
    <property type="nucleotide sequence ID" value="XM_058474127.1"/>
</dbReference>
<sequence>MPSSVSNEGVQGMNGDLNGYRYRCAQGPVWDLSYFSHEGGPRSGQDHDPKAENPGVAARWRKWYRSEEGRPGPESKAPDLVNVAEPIPNPAFITPSPRQAKPENW</sequence>
<comment type="caution">
    <text evidence="2">The sequence shown here is derived from an EMBL/GenBank/DDBJ whole genome shotgun (WGS) entry which is preliminary data.</text>
</comment>
<proteinExistence type="predicted"/>
<keyword evidence="3" id="KW-1185">Reference proteome</keyword>
<accession>A0A9W9P928</accession>
<name>A0A9W9P928_9EURO</name>
<organism evidence="2 3">
    <name type="scientific">Penicillium chermesinum</name>
    <dbReference type="NCBI Taxonomy" id="63820"/>
    <lineage>
        <taxon>Eukaryota</taxon>
        <taxon>Fungi</taxon>
        <taxon>Dikarya</taxon>
        <taxon>Ascomycota</taxon>
        <taxon>Pezizomycotina</taxon>
        <taxon>Eurotiomycetes</taxon>
        <taxon>Eurotiomycetidae</taxon>
        <taxon>Eurotiales</taxon>
        <taxon>Aspergillaceae</taxon>
        <taxon>Penicillium</taxon>
    </lineage>
</organism>
<dbReference type="EMBL" id="JAPQKS010000003">
    <property type="protein sequence ID" value="KAJ5240211.1"/>
    <property type="molecule type" value="Genomic_DNA"/>
</dbReference>
<feature type="region of interest" description="Disordered" evidence="1">
    <location>
        <begin position="67"/>
        <end position="105"/>
    </location>
</feature>
<evidence type="ECO:0000313" key="2">
    <source>
        <dbReference type="EMBL" id="KAJ5240211.1"/>
    </source>
</evidence>
<dbReference type="AlphaFoldDB" id="A0A9W9P928"/>
<reference evidence="2" key="2">
    <citation type="journal article" date="2023" name="IMA Fungus">
        <title>Comparative genomic study of the Penicillium genus elucidates a diverse pangenome and 15 lateral gene transfer events.</title>
        <authorList>
            <person name="Petersen C."/>
            <person name="Sorensen T."/>
            <person name="Nielsen M.R."/>
            <person name="Sondergaard T.E."/>
            <person name="Sorensen J.L."/>
            <person name="Fitzpatrick D.A."/>
            <person name="Frisvad J.C."/>
            <person name="Nielsen K.L."/>
        </authorList>
    </citation>
    <scope>NUCLEOTIDE SEQUENCE</scope>
    <source>
        <strain evidence="2">IBT 19713</strain>
    </source>
</reference>
<dbReference type="Proteomes" id="UP001150941">
    <property type="component" value="Unassembled WGS sequence"/>
</dbReference>
<protein>
    <submittedName>
        <fullName evidence="2">Uncharacterized protein</fullName>
    </submittedName>
</protein>
<reference evidence="2" key="1">
    <citation type="submission" date="2022-11" db="EMBL/GenBank/DDBJ databases">
        <authorList>
            <person name="Petersen C."/>
        </authorList>
    </citation>
    <scope>NUCLEOTIDE SEQUENCE</scope>
    <source>
        <strain evidence="2">IBT 19713</strain>
    </source>
</reference>
<evidence type="ECO:0000256" key="1">
    <source>
        <dbReference type="SAM" id="MobiDB-lite"/>
    </source>
</evidence>
<dbReference type="GeneID" id="83201430"/>
<gene>
    <name evidence="2" type="ORF">N7468_004830</name>
</gene>
<feature type="compositionally biased region" description="Basic and acidic residues" evidence="1">
    <location>
        <begin position="67"/>
        <end position="77"/>
    </location>
</feature>
<feature type="region of interest" description="Disordered" evidence="1">
    <location>
        <begin position="36"/>
        <end position="55"/>
    </location>
</feature>
<evidence type="ECO:0000313" key="3">
    <source>
        <dbReference type="Proteomes" id="UP001150941"/>
    </source>
</evidence>